<dbReference type="RefSeq" id="WP_114016478.1">
    <property type="nucleotide sequence ID" value="NZ_QOIM01000036.1"/>
</dbReference>
<dbReference type="EMBL" id="QOIM01000036">
    <property type="protein sequence ID" value="RCG17568.1"/>
    <property type="molecule type" value="Genomic_DNA"/>
</dbReference>
<dbReference type="SMART" id="SM00418">
    <property type="entry name" value="HTH_ARSR"/>
    <property type="match status" value="1"/>
</dbReference>
<keyword evidence="2" id="KW-0238">DNA-binding</keyword>
<reference evidence="6 7" key="1">
    <citation type="submission" date="2018-06" db="EMBL/GenBank/DDBJ databases">
        <title>Streptomyces reniochalinae sp. nov. and Streptomyces diacarnus sp. nov. from marine sponges.</title>
        <authorList>
            <person name="Li L."/>
        </authorList>
    </citation>
    <scope>NUCLEOTIDE SEQUENCE [LARGE SCALE GENOMIC DNA]</scope>
    <source>
        <strain evidence="6 7">LHW50302</strain>
    </source>
</reference>
<proteinExistence type="predicted"/>
<keyword evidence="1" id="KW-0805">Transcription regulation</keyword>
<dbReference type="GO" id="GO:0003700">
    <property type="term" value="F:DNA-binding transcription factor activity"/>
    <property type="evidence" value="ECO:0007669"/>
    <property type="project" value="InterPro"/>
</dbReference>
<evidence type="ECO:0000259" key="5">
    <source>
        <dbReference type="SMART" id="SM00418"/>
    </source>
</evidence>
<dbReference type="SUPFAM" id="SSF46785">
    <property type="entry name" value="Winged helix' DNA-binding domain"/>
    <property type="match status" value="1"/>
</dbReference>
<dbReference type="Gene3D" id="1.10.10.10">
    <property type="entry name" value="Winged helix-like DNA-binding domain superfamily/Winged helix DNA-binding domain"/>
    <property type="match status" value="1"/>
</dbReference>
<dbReference type="InterPro" id="IPR036390">
    <property type="entry name" value="WH_DNA-bd_sf"/>
</dbReference>
<keyword evidence="7" id="KW-1185">Reference proteome</keyword>
<evidence type="ECO:0000256" key="3">
    <source>
        <dbReference type="ARBA" id="ARBA00023163"/>
    </source>
</evidence>
<dbReference type="CDD" id="cd00090">
    <property type="entry name" value="HTH_ARSR"/>
    <property type="match status" value="1"/>
</dbReference>
<evidence type="ECO:0000313" key="6">
    <source>
        <dbReference type="EMBL" id="RCG17568.1"/>
    </source>
</evidence>
<evidence type="ECO:0000256" key="2">
    <source>
        <dbReference type="ARBA" id="ARBA00023125"/>
    </source>
</evidence>
<feature type="region of interest" description="Disordered" evidence="4">
    <location>
        <begin position="41"/>
        <end position="74"/>
    </location>
</feature>
<dbReference type="PRINTS" id="PR00778">
    <property type="entry name" value="HTHARSR"/>
</dbReference>
<dbReference type="InterPro" id="IPR011991">
    <property type="entry name" value="ArsR-like_HTH"/>
</dbReference>
<dbReference type="InterPro" id="IPR051011">
    <property type="entry name" value="Metal_resp_trans_reg"/>
</dbReference>
<keyword evidence="3" id="KW-0804">Transcription</keyword>
<dbReference type="Pfam" id="PF12840">
    <property type="entry name" value="HTH_20"/>
    <property type="match status" value="1"/>
</dbReference>
<feature type="domain" description="HTH arsR-type" evidence="5">
    <location>
        <begin position="253"/>
        <end position="325"/>
    </location>
</feature>
<accession>A0A367EHJ6</accession>
<evidence type="ECO:0000313" key="7">
    <source>
        <dbReference type="Proteomes" id="UP000253507"/>
    </source>
</evidence>
<dbReference type="InterPro" id="IPR001845">
    <property type="entry name" value="HTH_ArsR_DNA-bd_dom"/>
</dbReference>
<dbReference type="OrthoDB" id="3808065at2"/>
<organism evidence="6 7">
    <name type="scientific">Streptomyces reniochalinae</name>
    <dbReference type="NCBI Taxonomy" id="2250578"/>
    <lineage>
        <taxon>Bacteria</taxon>
        <taxon>Bacillati</taxon>
        <taxon>Actinomycetota</taxon>
        <taxon>Actinomycetes</taxon>
        <taxon>Kitasatosporales</taxon>
        <taxon>Streptomycetaceae</taxon>
        <taxon>Streptomyces</taxon>
    </lineage>
</organism>
<sequence length="349" mass="37465">MRIHFTVSDLARVRVAEAPSPLATTTFSAFRLRYGRSGDPALDTWRRTTQAARRAASEAAAPPGTPPLDRLVATAPSHPVPRLLRPHVALPTLDEEVERLLSTPRSELRADWGYVATHRPLPRWARALLEGDVVALRWLAGAVRAHHSAAVAPYWHGVHTALRADQTDRVRQWQEGGVERVLATLHPRMRWRAPVLELPDLDGPDYHLDGRGLLLAPAAFTSYVPCDPGDPQPTLHYEVLPHPGTAATGDPRGALAALLGHSRAAVLQVVAEGVSTSRLARRTGLSPASASEHVGVLRRAGLVTTRRTGRTAHHALTPLGAQLLLPASSHGAERGAAEGCACGPLPRSG</sequence>
<dbReference type="Proteomes" id="UP000253507">
    <property type="component" value="Unassembled WGS sequence"/>
</dbReference>
<dbReference type="PANTHER" id="PTHR43132:SF8">
    <property type="entry name" value="HTH-TYPE TRANSCRIPTIONAL REGULATOR KMTR"/>
    <property type="match status" value="1"/>
</dbReference>
<name>A0A367EHJ6_9ACTN</name>
<comment type="caution">
    <text evidence="6">The sequence shown here is derived from an EMBL/GenBank/DDBJ whole genome shotgun (WGS) entry which is preliminary data.</text>
</comment>
<evidence type="ECO:0000256" key="4">
    <source>
        <dbReference type="SAM" id="MobiDB-lite"/>
    </source>
</evidence>
<dbReference type="GO" id="GO:0003677">
    <property type="term" value="F:DNA binding"/>
    <property type="evidence" value="ECO:0007669"/>
    <property type="project" value="UniProtKB-KW"/>
</dbReference>
<feature type="compositionally biased region" description="Low complexity" evidence="4">
    <location>
        <begin position="47"/>
        <end position="62"/>
    </location>
</feature>
<dbReference type="InterPro" id="IPR036388">
    <property type="entry name" value="WH-like_DNA-bd_sf"/>
</dbReference>
<evidence type="ECO:0000256" key="1">
    <source>
        <dbReference type="ARBA" id="ARBA00023015"/>
    </source>
</evidence>
<protein>
    <submittedName>
        <fullName evidence="6">ArsR family transcriptional regulator</fullName>
    </submittedName>
</protein>
<dbReference type="AlphaFoldDB" id="A0A367EHJ6"/>
<dbReference type="PANTHER" id="PTHR43132">
    <property type="entry name" value="ARSENICAL RESISTANCE OPERON REPRESSOR ARSR-RELATED"/>
    <property type="match status" value="1"/>
</dbReference>
<gene>
    <name evidence="6" type="ORF">DQ392_17050</name>
</gene>